<dbReference type="AlphaFoldDB" id="A0A6F9MU57"/>
<accession>A0A6F9MU57</accession>
<dbReference type="EMBL" id="AANOQJ010000008">
    <property type="protein sequence ID" value="EDP8036775.1"/>
    <property type="molecule type" value="Genomic_DNA"/>
</dbReference>
<proteinExistence type="predicted"/>
<reference evidence="1" key="1">
    <citation type="submission" date="2020-01" db="EMBL/GenBank/DDBJ databases">
        <authorList>
            <consortium name="GenomeTrakr network: Whole genome sequencing for foodborne pathogen traceback"/>
        </authorList>
    </citation>
    <scope>NUCLEOTIDE SEQUENCE</scope>
    <source>
        <strain evidence="1">CFSAN096326</strain>
    </source>
</reference>
<sequence>MALMAHKEIMEPTGKPLDILEVHISMDLKAEMVQQGQVVAMEVMEII</sequence>
<organism evidence="1">
    <name type="scientific">Campylobacter jejuni</name>
    <dbReference type="NCBI Taxonomy" id="197"/>
    <lineage>
        <taxon>Bacteria</taxon>
        <taxon>Pseudomonadati</taxon>
        <taxon>Campylobacterota</taxon>
        <taxon>Epsilonproteobacteria</taxon>
        <taxon>Campylobacterales</taxon>
        <taxon>Campylobacteraceae</taxon>
        <taxon>Campylobacter</taxon>
    </lineage>
</organism>
<gene>
    <name evidence="1" type="ORF">GRO02_06590</name>
</gene>
<comment type="caution">
    <text evidence="1">The sequence shown here is derived from an EMBL/GenBank/DDBJ whole genome shotgun (WGS) entry which is preliminary data.</text>
</comment>
<evidence type="ECO:0000313" key="1">
    <source>
        <dbReference type="EMBL" id="EDP8036775.1"/>
    </source>
</evidence>
<protein>
    <submittedName>
        <fullName evidence="1">Uncharacterized protein</fullName>
    </submittedName>
</protein>
<name>A0A6F9MU57_CAMJU</name>